<accession>A0AAV5C771</accession>
<sequence length="431" mass="48865">MMEEQQTMEAVLLDRYVRFVDEVSEIIAERGGSPPSLTMESILQGIPENLSWQEREAAVQRTMEEAMSRYREEIEAPAEAILRERKASRPSAVKKIPVAFGGNDAALYREALDGIEPEYPQLVGPPGITSMVLRVSWSRASALRSFPPIAFVSSVHHNILVLYVGDYRPGFSSRGFYLVYDAMANSVAMVPRLPTRCVTMFSHCGMGSGVTVLRYGRSQYLLAELLLRKEDHGLTSNKATLFRWWSSEASGWVQTEVVLPLPCEPDEHTSEVNYSFYVDTFFAIGNTCLCWADLLEGMLVCYVLADCPKFRFVPLPEGCSKLDPCQHRGLPDQYRSMSCVERGDDQIITFVSMDGYGQGRHISNVELTTWTLKNPSDLKAKWTKGTASFRIRDLWSDRFYKENLLLGQLTPTFPVLSTTGFSWWMTLRWMF</sequence>
<name>A0AAV5C771_ELECO</name>
<comment type="caution">
    <text evidence="2">The sequence shown here is derived from an EMBL/GenBank/DDBJ whole genome shotgun (WGS) entry which is preliminary data.</text>
</comment>
<gene>
    <name evidence="2" type="primary">ga10628</name>
    <name evidence="2" type="ORF">PR202_ga10628</name>
</gene>
<dbReference type="PANTHER" id="PTHR33086">
    <property type="entry name" value="OS05G0468200 PROTEIN-RELATED"/>
    <property type="match status" value="1"/>
</dbReference>
<dbReference type="AlphaFoldDB" id="A0AAV5C771"/>
<evidence type="ECO:0000259" key="1">
    <source>
        <dbReference type="Pfam" id="PF07762"/>
    </source>
</evidence>
<evidence type="ECO:0000313" key="3">
    <source>
        <dbReference type="Proteomes" id="UP001054889"/>
    </source>
</evidence>
<protein>
    <recommendedName>
        <fullName evidence="1">DUF1618 domain-containing protein</fullName>
    </recommendedName>
</protein>
<feature type="domain" description="DUF1618" evidence="1">
    <location>
        <begin position="291"/>
        <end position="417"/>
    </location>
</feature>
<proteinExistence type="predicted"/>
<dbReference type="EMBL" id="BQKI01000004">
    <property type="protein sequence ID" value="GJM94017.1"/>
    <property type="molecule type" value="Genomic_DNA"/>
</dbReference>
<dbReference type="InterPro" id="IPR011676">
    <property type="entry name" value="DUF1618"/>
</dbReference>
<reference evidence="2" key="1">
    <citation type="journal article" date="2018" name="DNA Res.">
        <title>Multiple hybrid de novo genome assembly of finger millet, an orphan allotetraploid crop.</title>
        <authorList>
            <person name="Hatakeyama M."/>
            <person name="Aluri S."/>
            <person name="Balachadran M.T."/>
            <person name="Sivarajan S.R."/>
            <person name="Patrignani A."/>
            <person name="Gruter S."/>
            <person name="Poveda L."/>
            <person name="Shimizu-Inatsugi R."/>
            <person name="Baeten J."/>
            <person name="Francoijs K.J."/>
            <person name="Nataraja K.N."/>
            <person name="Reddy Y.A.N."/>
            <person name="Phadnis S."/>
            <person name="Ravikumar R.L."/>
            <person name="Schlapbach R."/>
            <person name="Sreeman S.M."/>
            <person name="Shimizu K.K."/>
        </authorList>
    </citation>
    <scope>NUCLEOTIDE SEQUENCE</scope>
</reference>
<organism evidence="2 3">
    <name type="scientific">Eleusine coracana subsp. coracana</name>
    <dbReference type="NCBI Taxonomy" id="191504"/>
    <lineage>
        <taxon>Eukaryota</taxon>
        <taxon>Viridiplantae</taxon>
        <taxon>Streptophyta</taxon>
        <taxon>Embryophyta</taxon>
        <taxon>Tracheophyta</taxon>
        <taxon>Spermatophyta</taxon>
        <taxon>Magnoliopsida</taxon>
        <taxon>Liliopsida</taxon>
        <taxon>Poales</taxon>
        <taxon>Poaceae</taxon>
        <taxon>PACMAD clade</taxon>
        <taxon>Chloridoideae</taxon>
        <taxon>Cynodonteae</taxon>
        <taxon>Eleusininae</taxon>
        <taxon>Eleusine</taxon>
    </lineage>
</organism>
<keyword evidence="3" id="KW-1185">Reference proteome</keyword>
<dbReference type="Proteomes" id="UP001054889">
    <property type="component" value="Unassembled WGS sequence"/>
</dbReference>
<evidence type="ECO:0000313" key="2">
    <source>
        <dbReference type="EMBL" id="GJM94017.1"/>
    </source>
</evidence>
<reference evidence="2" key="2">
    <citation type="submission" date="2021-12" db="EMBL/GenBank/DDBJ databases">
        <title>Resequencing data analysis of finger millet.</title>
        <authorList>
            <person name="Hatakeyama M."/>
            <person name="Aluri S."/>
            <person name="Balachadran M.T."/>
            <person name="Sivarajan S.R."/>
            <person name="Poveda L."/>
            <person name="Shimizu-Inatsugi R."/>
            <person name="Schlapbach R."/>
            <person name="Sreeman S.M."/>
            <person name="Shimizu K.K."/>
        </authorList>
    </citation>
    <scope>NUCLEOTIDE SEQUENCE</scope>
</reference>
<dbReference type="PANTHER" id="PTHR33086:SF52">
    <property type="entry name" value="OS09G0128900 PROTEIN"/>
    <property type="match status" value="1"/>
</dbReference>
<dbReference type="Pfam" id="PF07762">
    <property type="entry name" value="DUF1618"/>
    <property type="match status" value="1"/>
</dbReference>